<evidence type="ECO:0000313" key="1">
    <source>
        <dbReference type="EMBL" id="KAG5407040.1"/>
    </source>
</evidence>
<proteinExistence type="predicted"/>
<dbReference type="EMBL" id="JADBGQ010000003">
    <property type="protein sequence ID" value="KAG5407040.1"/>
    <property type="molecule type" value="Genomic_DNA"/>
</dbReference>
<evidence type="ECO:0000313" key="2">
    <source>
        <dbReference type="Proteomes" id="UP000823674"/>
    </source>
</evidence>
<comment type="caution">
    <text evidence="1">The sequence shown here is derived from an EMBL/GenBank/DDBJ whole genome shotgun (WGS) entry which is preliminary data.</text>
</comment>
<gene>
    <name evidence="1" type="primary">A03p044910.1_BraROA</name>
    <name evidence="1" type="ORF">IGI04_013159</name>
</gene>
<name>A0ABQ7N814_BRACM</name>
<keyword evidence="2" id="KW-1185">Reference proteome</keyword>
<protein>
    <submittedName>
        <fullName evidence="1">Uncharacterized protein</fullName>
    </submittedName>
</protein>
<organism evidence="1 2">
    <name type="scientific">Brassica rapa subsp. trilocularis</name>
    <dbReference type="NCBI Taxonomy" id="1813537"/>
    <lineage>
        <taxon>Eukaryota</taxon>
        <taxon>Viridiplantae</taxon>
        <taxon>Streptophyta</taxon>
        <taxon>Embryophyta</taxon>
        <taxon>Tracheophyta</taxon>
        <taxon>Spermatophyta</taxon>
        <taxon>Magnoliopsida</taxon>
        <taxon>eudicotyledons</taxon>
        <taxon>Gunneridae</taxon>
        <taxon>Pentapetalae</taxon>
        <taxon>rosids</taxon>
        <taxon>malvids</taxon>
        <taxon>Brassicales</taxon>
        <taxon>Brassicaceae</taxon>
        <taxon>Brassiceae</taxon>
        <taxon>Brassica</taxon>
    </lineage>
</organism>
<dbReference type="Proteomes" id="UP000823674">
    <property type="component" value="Chromosome A03"/>
</dbReference>
<accession>A0ABQ7N814</accession>
<reference evidence="1 2" key="1">
    <citation type="submission" date="2021-03" db="EMBL/GenBank/DDBJ databases">
        <authorList>
            <person name="King G.J."/>
            <person name="Bancroft I."/>
            <person name="Baten A."/>
            <person name="Bloomfield J."/>
            <person name="Borpatragohain P."/>
            <person name="He Z."/>
            <person name="Irish N."/>
            <person name="Irwin J."/>
            <person name="Liu K."/>
            <person name="Mauleon R.P."/>
            <person name="Moore J."/>
            <person name="Morris R."/>
            <person name="Ostergaard L."/>
            <person name="Wang B."/>
            <person name="Wells R."/>
        </authorList>
    </citation>
    <scope>NUCLEOTIDE SEQUENCE [LARGE SCALE GENOMIC DNA]</scope>
    <source>
        <strain evidence="1">R-o-18</strain>
        <tissue evidence="1">Leaf</tissue>
    </source>
</reference>
<sequence>MFQFLFFASKTKADAKKHLSVLASSLPDIMLRDKEVTRLGLGYASKRGHEMVSLLKRSHES</sequence>